<evidence type="ECO:0000313" key="2">
    <source>
        <dbReference type="EMBL" id="KAK7695982.1"/>
    </source>
</evidence>
<feature type="chain" id="PRO_5043328933" description="Secreted protein" evidence="1">
    <location>
        <begin position="22"/>
        <end position="103"/>
    </location>
</feature>
<proteinExistence type="predicted"/>
<gene>
    <name evidence="2" type="ORF">QCA50_000622</name>
</gene>
<dbReference type="EMBL" id="JASBNA010000001">
    <property type="protein sequence ID" value="KAK7695982.1"/>
    <property type="molecule type" value="Genomic_DNA"/>
</dbReference>
<name>A0AAW0GZC7_9APHY</name>
<feature type="signal peptide" evidence="1">
    <location>
        <begin position="1"/>
        <end position="21"/>
    </location>
</feature>
<evidence type="ECO:0000256" key="1">
    <source>
        <dbReference type="SAM" id="SignalP"/>
    </source>
</evidence>
<evidence type="ECO:0008006" key="4">
    <source>
        <dbReference type="Google" id="ProtNLM"/>
    </source>
</evidence>
<protein>
    <recommendedName>
        <fullName evidence="4">Secreted protein</fullName>
    </recommendedName>
</protein>
<reference evidence="2 3" key="1">
    <citation type="submission" date="2022-09" db="EMBL/GenBank/DDBJ databases">
        <authorList>
            <person name="Palmer J.M."/>
        </authorList>
    </citation>
    <scope>NUCLEOTIDE SEQUENCE [LARGE SCALE GENOMIC DNA]</scope>
    <source>
        <strain evidence="2 3">DSM 7382</strain>
    </source>
</reference>
<comment type="caution">
    <text evidence="2">The sequence shown here is derived from an EMBL/GenBank/DDBJ whole genome shotgun (WGS) entry which is preliminary data.</text>
</comment>
<keyword evidence="1" id="KW-0732">Signal</keyword>
<evidence type="ECO:0000313" key="3">
    <source>
        <dbReference type="Proteomes" id="UP001385951"/>
    </source>
</evidence>
<sequence length="103" mass="11943">MDYIFTVSPFLFSICLFVVEAHVISHFTSTNYPIDLPRVTAPRTPSIAVLCTCYQCFSPPSTTPHIFYLPFMERNFRSPQCIVYSMIMIWMDVNVPYAKKCDE</sequence>
<keyword evidence="3" id="KW-1185">Reference proteome</keyword>
<dbReference type="Proteomes" id="UP001385951">
    <property type="component" value="Unassembled WGS sequence"/>
</dbReference>
<accession>A0AAW0GZC7</accession>
<organism evidence="2 3">
    <name type="scientific">Cerrena zonata</name>
    <dbReference type="NCBI Taxonomy" id="2478898"/>
    <lineage>
        <taxon>Eukaryota</taxon>
        <taxon>Fungi</taxon>
        <taxon>Dikarya</taxon>
        <taxon>Basidiomycota</taxon>
        <taxon>Agaricomycotina</taxon>
        <taxon>Agaricomycetes</taxon>
        <taxon>Polyporales</taxon>
        <taxon>Cerrenaceae</taxon>
        <taxon>Cerrena</taxon>
    </lineage>
</organism>
<dbReference type="AlphaFoldDB" id="A0AAW0GZC7"/>